<evidence type="ECO:0000313" key="2">
    <source>
        <dbReference type="EMBL" id="MBC3920350.1"/>
    </source>
</evidence>
<keyword evidence="3" id="KW-1185">Reference proteome</keyword>
<feature type="transmembrane region" description="Helical" evidence="1">
    <location>
        <begin position="110"/>
        <end position="130"/>
    </location>
</feature>
<reference evidence="2 3" key="1">
    <citation type="submission" date="2020-08" db="EMBL/GenBank/DDBJ databases">
        <title>Novel species isolated from subtropical streams in China.</title>
        <authorList>
            <person name="Lu H."/>
        </authorList>
    </citation>
    <scope>NUCLEOTIDE SEQUENCE [LARGE SCALE GENOMIC DNA]</scope>
    <source>
        <strain evidence="2 3">CY18W</strain>
    </source>
</reference>
<protein>
    <submittedName>
        <fullName evidence="2">Uncharacterized protein</fullName>
    </submittedName>
</protein>
<sequence>MIEYSLGTLPFRDGVVFLFPNHLCCNCGKTTDLTTIAQDTRRTTYMVGAGTEITFKLPLPFCKDCAPTATRRPKSLLNWSLIFIGTFAASALALIIIGDMVLNSALIARYLVPFALALAALACAGMVALTRPKGKQTSYFQPVRIPRLKQEFVSGAVTAIGFSFSNLAYAKAFALVNRESIAKKLVTLEAV</sequence>
<keyword evidence="1" id="KW-0812">Transmembrane</keyword>
<proteinExistence type="predicted"/>
<dbReference type="Proteomes" id="UP000650424">
    <property type="component" value="Unassembled WGS sequence"/>
</dbReference>
<dbReference type="RefSeq" id="WP_186949815.1">
    <property type="nucleotide sequence ID" value="NZ_JACOGF010000015.1"/>
</dbReference>
<gene>
    <name evidence="2" type="ORF">H8L32_23000</name>
</gene>
<dbReference type="EMBL" id="JACOGF010000015">
    <property type="protein sequence ID" value="MBC3920350.1"/>
    <property type="molecule type" value="Genomic_DNA"/>
</dbReference>
<keyword evidence="1" id="KW-0472">Membrane</keyword>
<accession>A0ABR6ZWX4</accession>
<evidence type="ECO:0000256" key="1">
    <source>
        <dbReference type="SAM" id="Phobius"/>
    </source>
</evidence>
<name>A0ABR6ZWX4_9BURK</name>
<evidence type="ECO:0000313" key="3">
    <source>
        <dbReference type="Proteomes" id="UP000650424"/>
    </source>
</evidence>
<comment type="caution">
    <text evidence="2">The sequence shown here is derived from an EMBL/GenBank/DDBJ whole genome shotgun (WGS) entry which is preliminary data.</text>
</comment>
<keyword evidence="1" id="KW-1133">Transmembrane helix</keyword>
<feature type="transmembrane region" description="Helical" evidence="1">
    <location>
        <begin position="76"/>
        <end position="98"/>
    </location>
</feature>
<organism evidence="2 3">
    <name type="scientific">Undibacterium hunanense</name>
    <dbReference type="NCBI Taxonomy" id="2762292"/>
    <lineage>
        <taxon>Bacteria</taxon>
        <taxon>Pseudomonadati</taxon>
        <taxon>Pseudomonadota</taxon>
        <taxon>Betaproteobacteria</taxon>
        <taxon>Burkholderiales</taxon>
        <taxon>Oxalobacteraceae</taxon>
        <taxon>Undibacterium</taxon>
    </lineage>
</organism>